<dbReference type="InterPro" id="IPR000515">
    <property type="entry name" value="MetI-like"/>
</dbReference>
<dbReference type="GO" id="GO:0005886">
    <property type="term" value="C:plasma membrane"/>
    <property type="evidence" value="ECO:0007669"/>
    <property type="project" value="UniProtKB-SubCell"/>
</dbReference>
<dbReference type="GO" id="GO:0010438">
    <property type="term" value="P:cellular response to sulfur starvation"/>
    <property type="evidence" value="ECO:0007669"/>
    <property type="project" value="TreeGrafter"/>
</dbReference>
<evidence type="ECO:0000256" key="8">
    <source>
        <dbReference type="RuleBase" id="RU363032"/>
    </source>
</evidence>
<keyword evidence="3" id="KW-1003">Cell membrane</keyword>
<dbReference type="PATRIC" id="fig|716541.4.peg.2391"/>
<dbReference type="PANTHER" id="PTHR30151:SF25">
    <property type="entry name" value="TAURINE TRANSPORT SYSTEM PERMEASE PROTEIN TAUC"/>
    <property type="match status" value="1"/>
</dbReference>
<dbReference type="Pfam" id="PF00528">
    <property type="entry name" value="BPD_transp_1"/>
    <property type="match status" value="1"/>
</dbReference>
<dbReference type="STRING" id="716541.ECL_02198"/>
<evidence type="ECO:0000313" key="10">
    <source>
        <dbReference type="EMBL" id="ADF61746.1"/>
    </source>
</evidence>
<evidence type="ECO:0000256" key="7">
    <source>
        <dbReference type="ARBA" id="ARBA00023136"/>
    </source>
</evidence>
<evidence type="ECO:0000313" key="11">
    <source>
        <dbReference type="Proteomes" id="UP000002363"/>
    </source>
</evidence>
<evidence type="ECO:0000256" key="3">
    <source>
        <dbReference type="ARBA" id="ARBA00022475"/>
    </source>
</evidence>
<dbReference type="KEGG" id="enc:ECL_02198"/>
<feature type="domain" description="ABC transmembrane type-1" evidence="9">
    <location>
        <begin position="75"/>
        <end position="259"/>
    </location>
</feature>
<evidence type="ECO:0000256" key="6">
    <source>
        <dbReference type="ARBA" id="ARBA00022989"/>
    </source>
</evidence>
<protein>
    <submittedName>
        <fullName evidence="10">Putative ABC transporter, permease protein</fullName>
    </submittedName>
</protein>
<name>A0A0H3CKA4_ENTCC</name>
<keyword evidence="6 8" id="KW-1133">Transmembrane helix</keyword>
<dbReference type="EMBL" id="CP001918">
    <property type="protein sequence ID" value="ADF61746.1"/>
    <property type="molecule type" value="Genomic_DNA"/>
</dbReference>
<evidence type="ECO:0000256" key="5">
    <source>
        <dbReference type="ARBA" id="ARBA00022692"/>
    </source>
</evidence>
<dbReference type="RefSeq" id="WP_013096806.1">
    <property type="nucleotide sequence ID" value="NC_014121.1"/>
</dbReference>
<keyword evidence="2 8" id="KW-0813">Transport</keyword>
<organism evidence="10 11">
    <name type="scientific">Enterobacter cloacae subsp. cloacae (strain ATCC 13047 / DSM 30054 / NBRC 13535 / NCTC 10005 / WDCM 00083 / NCDC 279-56)</name>
    <dbReference type="NCBI Taxonomy" id="716541"/>
    <lineage>
        <taxon>Bacteria</taxon>
        <taxon>Pseudomonadati</taxon>
        <taxon>Pseudomonadota</taxon>
        <taxon>Gammaproteobacteria</taxon>
        <taxon>Enterobacterales</taxon>
        <taxon>Enterobacteriaceae</taxon>
        <taxon>Enterobacter</taxon>
        <taxon>Enterobacter cloacae complex</taxon>
    </lineage>
</organism>
<comment type="similarity">
    <text evidence="8">Belongs to the binding-protein-dependent transport system permease family.</text>
</comment>
<evidence type="ECO:0000256" key="2">
    <source>
        <dbReference type="ARBA" id="ARBA00022448"/>
    </source>
</evidence>
<dbReference type="Gene3D" id="1.10.3720.10">
    <property type="entry name" value="MetI-like"/>
    <property type="match status" value="1"/>
</dbReference>
<feature type="transmembrane region" description="Helical" evidence="8">
    <location>
        <begin position="231"/>
        <end position="251"/>
    </location>
</feature>
<feature type="transmembrane region" description="Helical" evidence="8">
    <location>
        <begin position="82"/>
        <end position="106"/>
    </location>
</feature>
<proteinExistence type="inferred from homology"/>
<comment type="subcellular location">
    <subcellularLocation>
        <location evidence="1">Cell inner membrane</location>
        <topology evidence="1">Multi-pass membrane protein</topology>
    </subcellularLocation>
    <subcellularLocation>
        <location evidence="8">Cell membrane</location>
        <topology evidence="8">Multi-pass membrane protein</topology>
    </subcellularLocation>
</comment>
<keyword evidence="7 8" id="KW-0472">Membrane</keyword>
<feature type="transmembrane region" description="Helical" evidence="8">
    <location>
        <begin position="113"/>
        <end position="135"/>
    </location>
</feature>
<dbReference type="GO" id="GO:0055085">
    <property type="term" value="P:transmembrane transport"/>
    <property type="evidence" value="ECO:0007669"/>
    <property type="project" value="InterPro"/>
</dbReference>
<keyword evidence="4" id="KW-0997">Cell inner membrane</keyword>
<reference evidence="10 11" key="1">
    <citation type="journal article" date="2010" name="J. Bacteriol.">
        <title>Complete genome sequence of Enterobacter cloacae subsp. cloacae type strain ATCC 13047.</title>
        <authorList>
            <person name="Ren Y."/>
            <person name="Ren Y."/>
            <person name="Zhou Z."/>
            <person name="Guo X."/>
            <person name="Li Y."/>
            <person name="Feng L."/>
            <person name="Wang L."/>
        </authorList>
    </citation>
    <scope>NUCLEOTIDE SEQUENCE [LARGE SCALE GENOMIC DNA]</scope>
    <source>
        <strain evidence="11">ATCC 13047 / DSM 30054 / NBRC 13535 / NCTC 10005 / WDCM 00083 / NCDC 279-56</strain>
    </source>
</reference>
<dbReference type="HOGENOM" id="CLU_046113_1_0_6"/>
<dbReference type="CDD" id="cd06261">
    <property type="entry name" value="TM_PBP2"/>
    <property type="match status" value="1"/>
</dbReference>
<dbReference type="GeneID" id="83573373"/>
<dbReference type="InterPro" id="IPR035906">
    <property type="entry name" value="MetI-like_sf"/>
</dbReference>
<keyword evidence="11" id="KW-1185">Reference proteome</keyword>
<dbReference type="SUPFAM" id="SSF161098">
    <property type="entry name" value="MetI-like"/>
    <property type="match status" value="1"/>
</dbReference>
<dbReference type="PANTHER" id="PTHR30151">
    <property type="entry name" value="ALKANE SULFONATE ABC TRANSPORTER-RELATED, MEMBRANE SUBUNIT"/>
    <property type="match status" value="1"/>
</dbReference>
<evidence type="ECO:0000259" key="9">
    <source>
        <dbReference type="PROSITE" id="PS50928"/>
    </source>
</evidence>
<dbReference type="AlphaFoldDB" id="A0A0H3CKA4"/>
<dbReference type="Proteomes" id="UP000002363">
    <property type="component" value="Chromosome"/>
</dbReference>
<evidence type="ECO:0000256" key="4">
    <source>
        <dbReference type="ARBA" id="ARBA00022519"/>
    </source>
</evidence>
<sequence>MRQINRHPTPGMRLMLVMLPFVLLLAAYFFGSAVRLEANPQDKLLPGLQQMLDALSRMALTPDKRSGEYLFWVDTLVSLARLLAGLAIASLIGLCIGVTSGVFPLWRASLSPLMTVLSMIPPLAILPVLFIVFGLDELSKVMLIVIGITPMLARDLEHRACEIPPEILIKAQTLGASSWTLVLRVVLPQLLSRLLTSLRLLLGSAWLFLISAEAISSTAGLGYRIFLVRRYMAMDVIIPYVLWITLLAWLMDLALRQLHKTCFPWAEGGKA</sequence>
<dbReference type="OrthoDB" id="258894at2"/>
<dbReference type="EnsemblBacteria" id="ADF61746">
    <property type="protein sequence ID" value="ADF61746"/>
    <property type="gene ID" value="ECL_02198"/>
</dbReference>
<dbReference type="PROSITE" id="PS50928">
    <property type="entry name" value="ABC_TM1"/>
    <property type="match status" value="1"/>
</dbReference>
<keyword evidence="5 8" id="KW-0812">Transmembrane</keyword>
<gene>
    <name evidence="10" type="ordered locus">ECL_02198</name>
</gene>
<accession>A0A0H3CKA4</accession>
<dbReference type="eggNOG" id="COG0600">
    <property type="taxonomic scope" value="Bacteria"/>
</dbReference>
<evidence type="ECO:0000256" key="1">
    <source>
        <dbReference type="ARBA" id="ARBA00004429"/>
    </source>
</evidence>